<protein>
    <recommendedName>
        <fullName evidence="6">Gas vesicle protein GvpFL</fullName>
    </recommendedName>
</protein>
<comment type="similarity">
    <text evidence="3">Belongs to the gas vesicle GvpF/GvpL family.</text>
</comment>
<dbReference type="PANTHER" id="PTHR36852">
    <property type="entry name" value="PROTEIN GVPL 2"/>
    <property type="match status" value="1"/>
</dbReference>
<dbReference type="PANTHER" id="PTHR36852:SF1">
    <property type="entry name" value="PROTEIN GVPL 2"/>
    <property type="match status" value="1"/>
</dbReference>
<evidence type="ECO:0000256" key="1">
    <source>
        <dbReference type="ARBA" id="ARBA00022987"/>
    </source>
</evidence>
<reference evidence="4 5" key="1">
    <citation type="submission" date="2021-03" db="EMBL/GenBank/DDBJ databases">
        <title>Sequencing the genomes of 1000 actinobacteria strains.</title>
        <authorList>
            <person name="Klenk H.-P."/>
        </authorList>
    </citation>
    <scope>NUCLEOTIDE SEQUENCE [LARGE SCALE GENOMIC DNA]</scope>
    <source>
        <strain evidence="4 5">DSM 45256</strain>
    </source>
</reference>
<evidence type="ECO:0000256" key="2">
    <source>
        <dbReference type="ARBA" id="ARBA00035108"/>
    </source>
</evidence>
<accession>A0ABS4W1G2</accession>
<dbReference type="Proteomes" id="UP001519295">
    <property type="component" value="Unassembled WGS sequence"/>
</dbReference>
<evidence type="ECO:0000256" key="3">
    <source>
        <dbReference type="ARBA" id="ARBA00035643"/>
    </source>
</evidence>
<evidence type="ECO:0000313" key="5">
    <source>
        <dbReference type="Proteomes" id="UP001519295"/>
    </source>
</evidence>
<evidence type="ECO:0000313" key="4">
    <source>
        <dbReference type="EMBL" id="MBP2370000.1"/>
    </source>
</evidence>
<dbReference type="EMBL" id="JAGINU010000001">
    <property type="protein sequence ID" value="MBP2370000.1"/>
    <property type="molecule type" value="Genomic_DNA"/>
</dbReference>
<gene>
    <name evidence="4" type="ORF">JOF36_005696</name>
</gene>
<keyword evidence="1" id="KW-0304">Gas vesicle</keyword>
<evidence type="ECO:0008006" key="6">
    <source>
        <dbReference type="Google" id="ProtNLM"/>
    </source>
</evidence>
<proteinExistence type="inferred from homology"/>
<organism evidence="4 5">
    <name type="scientific">Pseudonocardia parietis</name>
    <dbReference type="NCBI Taxonomy" id="570936"/>
    <lineage>
        <taxon>Bacteria</taxon>
        <taxon>Bacillati</taxon>
        <taxon>Actinomycetota</taxon>
        <taxon>Actinomycetes</taxon>
        <taxon>Pseudonocardiales</taxon>
        <taxon>Pseudonocardiaceae</taxon>
        <taxon>Pseudonocardia</taxon>
    </lineage>
</organism>
<sequence length="255" mass="27488">MSGEDGSATYVYAVVGAGTDLPEGLEPVGGGKELAVIDHGKLGAVVSDIAPDRPLGKRADLIAHETVVNTLAREATVLPMRFGGVVSDDRAVVDELLGEHHDYFAWALEQLEGCHQYVLHGRYDQDELVRTILEADPQLAELGASLRGQEPDATYYERIRLGEGIAKQAEQIREADAEHAVSVLEPLAVALAVKEIAEEDGAVHIAALIHRDRRSDFDQAVDALGDEWADRVALRLLGPVAPYDFLPEAPDGEEG</sequence>
<name>A0ABS4W1G2_9PSEU</name>
<dbReference type="InterPro" id="IPR009430">
    <property type="entry name" value="GvpL/GvpF"/>
</dbReference>
<comment type="caution">
    <text evidence="4">The sequence shown here is derived from an EMBL/GenBank/DDBJ whole genome shotgun (WGS) entry which is preliminary data.</text>
</comment>
<comment type="subcellular location">
    <subcellularLocation>
        <location evidence="2">Gas vesicle</location>
    </subcellularLocation>
</comment>
<dbReference type="RefSeq" id="WP_210032834.1">
    <property type="nucleotide sequence ID" value="NZ_JAGINU010000001.1"/>
</dbReference>
<keyword evidence="5" id="KW-1185">Reference proteome</keyword>
<dbReference type="Pfam" id="PF06386">
    <property type="entry name" value="GvpL_GvpF"/>
    <property type="match status" value="1"/>
</dbReference>